<dbReference type="InterPro" id="IPR033463">
    <property type="entry name" value="sCache_3"/>
</dbReference>
<dbReference type="PRINTS" id="PR00344">
    <property type="entry name" value="BCTRLSENSOR"/>
</dbReference>
<dbReference type="SUPFAM" id="SSF55890">
    <property type="entry name" value="Sporulation response regulatory protein Spo0B"/>
    <property type="match status" value="1"/>
</dbReference>
<dbReference type="PANTHER" id="PTHR44936">
    <property type="entry name" value="SENSOR PROTEIN CREC"/>
    <property type="match status" value="1"/>
</dbReference>
<keyword evidence="9 17" id="KW-0418">Kinase</keyword>
<dbReference type="SUPFAM" id="SSF103190">
    <property type="entry name" value="Sensory domain-like"/>
    <property type="match status" value="1"/>
</dbReference>
<dbReference type="InterPro" id="IPR003594">
    <property type="entry name" value="HATPase_dom"/>
</dbReference>
<reference evidence="18" key="3">
    <citation type="submission" date="2016-02" db="EMBL/GenBank/DDBJ databases">
        <authorList>
            <person name="Wen L."/>
            <person name="He K."/>
            <person name="Yang H."/>
        </authorList>
    </citation>
    <scope>NUCLEOTIDE SEQUENCE [LARGE SCALE GENOMIC DNA]</scope>
    <source>
        <strain evidence="18">JCM 15929</strain>
    </source>
</reference>
<feature type="domain" description="Histidine kinase" evidence="15">
    <location>
        <begin position="390"/>
        <end position="536"/>
    </location>
</feature>
<evidence type="ECO:0000259" key="15">
    <source>
        <dbReference type="PROSITE" id="PS50109"/>
    </source>
</evidence>
<dbReference type="InterPro" id="IPR039506">
    <property type="entry name" value="SPOB_a"/>
</dbReference>
<evidence type="ECO:0000313" key="18">
    <source>
        <dbReference type="Proteomes" id="UP000070258"/>
    </source>
</evidence>
<dbReference type="Proteomes" id="UP000070258">
    <property type="component" value="Unassembled WGS sequence"/>
</dbReference>
<keyword evidence="19" id="KW-1185">Reference proteome</keyword>
<dbReference type="CDD" id="cd00075">
    <property type="entry name" value="HATPase"/>
    <property type="match status" value="1"/>
</dbReference>
<dbReference type="Gene3D" id="1.10.287.130">
    <property type="match status" value="1"/>
</dbReference>
<keyword evidence="11 14" id="KW-1133">Transmembrane helix</keyword>
<evidence type="ECO:0000256" key="8">
    <source>
        <dbReference type="ARBA" id="ARBA00022741"/>
    </source>
</evidence>
<keyword evidence="13 14" id="KW-0472">Membrane</keyword>
<dbReference type="OrthoDB" id="9792686at2"/>
<dbReference type="Pfam" id="PF17203">
    <property type="entry name" value="sCache_3_2"/>
    <property type="match status" value="1"/>
</dbReference>
<evidence type="ECO:0000256" key="6">
    <source>
        <dbReference type="ARBA" id="ARBA00022679"/>
    </source>
</evidence>
<dbReference type="InterPro" id="IPR016120">
    <property type="entry name" value="Sig_transdc_His_kin_SpoOB"/>
</dbReference>
<dbReference type="PANTHER" id="PTHR44936:SF9">
    <property type="entry name" value="SENSOR PROTEIN CREC"/>
    <property type="match status" value="1"/>
</dbReference>
<dbReference type="InterPro" id="IPR005467">
    <property type="entry name" value="His_kinase_dom"/>
</dbReference>
<dbReference type="Pfam" id="PF02518">
    <property type="entry name" value="HATPase_c"/>
    <property type="match status" value="1"/>
</dbReference>
<feature type="transmembrane region" description="Helical" evidence="14">
    <location>
        <begin position="7"/>
        <end position="27"/>
    </location>
</feature>
<keyword evidence="8" id="KW-0547">Nucleotide-binding</keyword>
<dbReference type="Gene3D" id="3.30.450.20">
    <property type="entry name" value="PAS domain"/>
    <property type="match status" value="2"/>
</dbReference>
<evidence type="ECO:0000256" key="2">
    <source>
        <dbReference type="ARBA" id="ARBA00004651"/>
    </source>
</evidence>
<reference evidence="17" key="1">
    <citation type="submission" date="2016-02" db="EMBL/GenBank/DDBJ databases">
        <authorList>
            <person name="Teng J.L."/>
            <person name="Yang Y."/>
            <person name="Huang Y."/>
            <person name="Guo F."/>
            <person name="Wei W."/>
            <person name="Chen J.H."/>
            <person name="Wong S.Y."/>
            <person name="Lau S.K."/>
            <person name="Woo P.C."/>
        </authorList>
    </citation>
    <scope>NUCLEOTIDE SEQUENCE</scope>
    <source>
        <strain evidence="17">JCM 15929</strain>
    </source>
</reference>
<proteinExistence type="predicted"/>
<dbReference type="GO" id="GO:0000155">
    <property type="term" value="F:phosphorelay sensor kinase activity"/>
    <property type="evidence" value="ECO:0007669"/>
    <property type="project" value="InterPro"/>
</dbReference>
<dbReference type="Proteomes" id="UP000070409">
    <property type="component" value="Unassembled WGS sequence"/>
</dbReference>
<dbReference type="InterPro" id="IPR029151">
    <property type="entry name" value="Sensor-like_sf"/>
</dbReference>
<protein>
    <recommendedName>
        <fullName evidence="3">histidine kinase</fullName>
        <ecNumber evidence="3">2.7.13.3</ecNumber>
    </recommendedName>
</protein>
<evidence type="ECO:0000256" key="11">
    <source>
        <dbReference type="ARBA" id="ARBA00022989"/>
    </source>
</evidence>
<comment type="catalytic activity">
    <reaction evidence="1">
        <text>ATP + protein L-histidine = ADP + protein N-phospho-L-histidine.</text>
        <dbReference type="EC" id="2.7.13.3"/>
    </reaction>
</comment>
<comment type="subcellular location">
    <subcellularLocation>
        <location evidence="2">Cell membrane</location>
        <topology evidence="2">Multi-pass membrane protein</topology>
    </subcellularLocation>
</comment>
<evidence type="ECO:0000256" key="3">
    <source>
        <dbReference type="ARBA" id="ARBA00012438"/>
    </source>
</evidence>
<name>A0A138AEE5_9ACTN</name>
<evidence type="ECO:0000256" key="10">
    <source>
        <dbReference type="ARBA" id="ARBA00022840"/>
    </source>
</evidence>
<dbReference type="GO" id="GO:0005524">
    <property type="term" value="F:ATP binding"/>
    <property type="evidence" value="ECO:0007669"/>
    <property type="project" value="UniProtKB-KW"/>
</dbReference>
<dbReference type="InterPro" id="IPR050980">
    <property type="entry name" value="2C_sensor_his_kinase"/>
</dbReference>
<dbReference type="SMART" id="SM00387">
    <property type="entry name" value="HATPase_c"/>
    <property type="match status" value="1"/>
</dbReference>
<dbReference type="Gene3D" id="3.30.565.10">
    <property type="entry name" value="Histidine kinase-like ATPase, C-terminal domain"/>
    <property type="match status" value="1"/>
</dbReference>
<keyword evidence="5" id="KW-0597">Phosphoprotein</keyword>
<evidence type="ECO:0000313" key="19">
    <source>
        <dbReference type="Proteomes" id="UP000070409"/>
    </source>
</evidence>
<dbReference type="InterPro" id="IPR004358">
    <property type="entry name" value="Sig_transdc_His_kin-like_C"/>
</dbReference>
<keyword evidence="6" id="KW-0808">Transferase</keyword>
<keyword evidence="7 14" id="KW-0812">Transmembrane</keyword>
<keyword evidence="4" id="KW-1003">Cell membrane</keyword>
<accession>A0A138AEE5</accession>
<dbReference type="EC" id="2.7.13.3" evidence="3"/>
<evidence type="ECO:0000313" key="17">
    <source>
        <dbReference type="EMBL" id="KXP08841.1"/>
    </source>
</evidence>
<evidence type="ECO:0000256" key="13">
    <source>
        <dbReference type="ARBA" id="ARBA00023136"/>
    </source>
</evidence>
<evidence type="ECO:0000256" key="9">
    <source>
        <dbReference type="ARBA" id="ARBA00022777"/>
    </source>
</evidence>
<reference evidence="16 19" key="2">
    <citation type="submission" date="2016-02" db="EMBL/GenBank/DDBJ databases">
        <authorList>
            <person name="Teng J.L."/>
            <person name="Tang Y."/>
            <person name="Huang Y."/>
            <person name="Guo F."/>
            <person name="Wei W."/>
            <person name="Chen J.H."/>
            <person name="Wong S.Y."/>
            <person name="Lau S.K."/>
            <person name="Woo P.C."/>
        </authorList>
    </citation>
    <scope>NUCLEOTIDE SEQUENCE [LARGE SCALE GENOMIC DNA]</scope>
    <source>
        <strain evidence="16 19">JCM 13375</strain>
    </source>
</reference>
<dbReference type="AlphaFoldDB" id="A0A138AEE5"/>
<evidence type="ECO:0000256" key="5">
    <source>
        <dbReference type="ARBA" id="ARBA00022553"/>
    </source>
</evidence>
<keyword evidence="12" id="KW-0902">Two-component regulatory system</keyword>
<sequence>MRLRTQILLLQVVIIIVSLAAGFGIVVHRVDADTRTEYGHRAEAIAETVASDTDVRAGAAAQSAARRAGRPATQEELAAAPLQRQAVAITQRTGVLFVVIADDAGYRIAHPDPSQLGAPLSTDPSTALGGDVELTQQRGTLGDSVRAKAPVLGPDGTVVGLVSVGISTETVAEAARRTLLLLAGLAALALAVGIVGSGLLARRWRRLTLGLEPEEMAELIREQNAVLHSGSEGVIAIDAKGIVRVINDRARELLGVTAEAGTPLADLGLTERVSGVVATPTETPVAAAVNERVVLVASRRVHRGETDLGTVLTAVDRTDVEALTRELDSVQAMSSALRAQRHESANRVHVVAGLLRDGRTDEAIAYLDEIAGRAGVLPVSGLDSLDEPHLKAFVSAKAARARERGVVLRVGADTALVGVLTHPVDTTTLVGNLLDNAIDAAADGDEPREVEIDVLRDGDDLAIIVTDSGPGFTVEDPFVEGVSTRTDPTVPGGRGLGLVIARQVARGHGGEVTVVERGGPGADEPTTVMATLPQGVLDDAT</sequence>
<evidence type="ECO:0000256" key="1">
    <source>
        <dbReference type="ARBA" id="ARBA00000085"/>
    </source>
</evidence>
<evidence type="ECO:0000256" key="14">
    <source>
        <dbReference type="SAM" id="Phobius"/>
    </source>
</evidence>
<dbReference type="EMBL" id="LSRE01000003">
    <property type="protein sequence ID" value="KXP00795.1"/>
    <property type="molecule type" value="Genomic_DNA"/>
</dbReference>
<evidence type="ECO:0000313" key="16">
    <source>
        <dbReference type="EMBL" id="KXP00795.1"/>
    </source>
</evidence>
<dbReference type="GO" id="GO:0005886">
    <property type="term" value="C:plasma membrane"/>
    <property type="evidence" value="ECO:0007669"/>
    <property type="project" value="UniProtKB-SubCell"/>
</dbReference>
<feature type="transmembrane region" description="Helical" evidence="14">
    <location>
        <begin position="179"/>
        <end position="201"/>
    </location>
</feature>
<dbReference type="InterPro" id="IPR000014">
    <property type="entry name" value="PAS"/>
</dbReference>
<organism evidence="17 18">
    <name type="scientific">Tsukamurella pseudospumae</name>
    <dbReference type="NCBI Taxonomy" id="239498"/>
    <lineage>
        <taxon>Bacteria</taxon>
        <taxon>Bacillati</taxon>
        <taxon>Actinomycetota</taxon>
        <taxon>Actinomycetes</taxon>
        <taxon>Mycobacteriales</taxon>
        <taxon>Tsukamurellaceae</taxon>
        <taxon>Tsukamurella</taxon>
    </lineage>
</organism>
<dbReference type="SUPFAM" id="SSF55874">
    <property type="entry name" value="ATPase domain of HSP90 chaperone/DNA topoisomerase II/histidine kinase"/>
    <property type="match status" value="1"/>
</dbReference>
<dbReference type="InterPro" id="IPR036890">
    <property type="entry name" value="HATPase_C_sf"/>
</dbReference>
<comment type="caution">
    <text evidence="17">The sequence shown here is derived from an EMBL/GenBank/DDBJ whole genome shotgun (WGS) entry which is preliminary data.</text>
</comment>
<evidence type="ECO:0000256" key="12">
    <source>
        <dbReference type="ARBA" id="ARBA00023012"/>
    </source>
</evidence>
<dbReference type="PROSITE" id="PS50109">
    <property type="entry name" value="HIS_KIN"/>
    <property type="match status" value="1"/>
</dbReference>
<dbReference type="Pfam" id="PF14689">
    <property type="entry name" value="SPOB_a"/>
    <property type="match status" value="1"/>
</dbReference>
<gene>
    <name evidence="17" type="ORF">AXK60_08860</name>
    <name evidence="16" type="ORF">AXK61_14280</name>
</gene>
<evidence type="ECO:0000256" key="7">
    <source>
        <dbReference type="ARBA" id="ARBA00022692"/>
    </source>
</evidence>
<dbReference type="EMBL" id="LSRF01000044">
    <property type="protein sequence ID" value="KXP08841.1"/>
    <property type="molecule type" value="Genomic_DNA"/>
</dbReference>
<dbReference type="STRING" id="239498.AXK60_08860"/>
<evidence type="ECO:0000256" key="4">
    <source>
        <dbReference type="ARBA" id="ARBA00022475"/>
    </source>
</evidence>
<keyword evidence="10" id="KW-0067">ATP-binding</keyword>
<dbReference type="CDD" id="cd00130">
    <property type="entry name" value="PAS"/>
    <property type="match status" value="1"/>
</dbReference>